<protein>
    <submittedName>
        <fullName evidence="1">Uncharacterized protein</fullName>
    </submittedName>
</protein>
<reference evidence="1 2" key="1">
    <citation type="submission" date="2017-10" db="EMBL/GenBank/DDBJ databases">
        <title>Paenichitinophaga pekingensis gen. nov., sp. nov., isolated from activated sludge.</title>
        <authorList>
            <person name="Jin D."/>
            <person name="Kong X."/>
            <person name="Deng Y."/>
            <person name="Bai Z."/>
        </authorList>
    </citation>
    <scope>NUCLEOTIDE SEQUENCE [LARGE SCALE GENOMIC DNA]</scope>
    <source>
        <strain evidence="1 2">13</strain>
    </source>
</reference>
<evidence type="ECO:0000313" key="1">
    <source>
        <dbReference type="EMBL" id="ATL46446.1"/>
    </source>
</evidence>
<evidence type="ECO:0000313" key="2">
    <source>
        <dbReference type="Proteomes" id="UP000220133"/>
    </source>
</evidence>
<gene>
    <name evidence="1" type="ORF">COR50_04235</name>
</gene>
<dbReference type="RefSeq" id="WP_098192834.1">
    <property type="nucleotide sequence ID" value="NZ_CP023777.1"/>
</dbReference>
<dbReference type="EMBL" id="CP023777">
    <property type="protein sequence ID" value="ATL46446.1"/>
    <property type="molecule type" value="Genomic_DNA"/>
</dbReference>
<dbReference type="KEGG" id="cbae:COR50_04235"/>
<proteinExistence type="predicted"/>
<dbReference type="AlphaFoldDB" id="A0A291QR95"/>
<accession>A0A291QR95</accession>
<dbReference type="Proteomes" id="UP000220133">
    <property type="component" value="Chromosome"/>
</dbReference>
<sequence length="229" mass="25901">MHENIVRIKAVAQCLKGLNNLYVFVGGAAVSLYSTQKALAENIRPTDDVDVVIELATYADHSLMEDKLRALGFVNDIESGVICRYTIQGIIVDIMPTSSDILGFSNRWYPEGFSNAIPYKLDDETEILIFSLPYFLASKWEAHKSRGGDLRTSRDFEDMVYIFENCKDFDDQLLRAPESVRQYLIEELIPLVEHPDFEEGVYCHMESVRYGGSAGKLIAKIKTSLIRST</sequence>
<name>A0A291QR95_9BACT</name>
<keyword evidence="2" id="KW-1185">Reference proteome</keyword>
<organism evidence="1 2">
    <name type="scientific">Chitinophaga caeni</name>
    <dbReference type="NCBI Taxonomy" id="2029983"/>
    <lineage>
        <taxon>Bacteria</taxon>
        <taxon>Pseudomonadati</taxon>
        <taxon>Bacteroidota</taxon>
        <taxon>Chitinophagia</taxon>
        <taxon>Chitinophagales</taxon>
        <taxon>Chitinophagaceae</taxon>
        <taxon>Chitinophaga</taxon>
    </lineage>
</organism>
<dbReference type="Pfam" id="PF08843">
    <property type="entry name" value="AbiEii"/>
    <property type="match status" value="1"/>
</dbReference>
<dbReference type="InterPro" id="IPR014942">
    <property type="entry name" value="AbiEii"/>
</dbReference>
<dbReference type="OrthoDB" id="114489at2"/>